<keyword evidence="5 8" id="KW-0812">Transmembrane</keyword>
<sequence>MGAVHIPLPALLSFFSGSGTDSYLPLLLNLRLARVLTAFLVGGILSFSGVLYQTVFRNPLVDAYVLGVASGATLGGILFLRLGYLYPWPGAFLGALLATFLTLYLGKHNGGVSLIKTLLGGIVVGSFMAATTTFLLITWKGPFHGGFFWALGSFSNSSLRDALGLVIAGSIYLFLFLLLHRSLDVLLLGEEEALSLGLKVGKFRLFLLIASALSVSLVSSKFGIIGFVGLIAPHMSRLISGSLHNTLLPVAFLLGGSLLVVSDTFARTAFAPVEIPVGVITVMLGGPFFLYLLRRRV</sequence>
<keyword evidence="7 8" id="KW-0472">Membrane</keyword>
<evidence type="ECO:0000256" key="7">
    <source>
        <dbReference type="ARBA" id="ARBA00023136"/>
    </source>
</evidence>
<comment type="similarity">
    <text evidence="2">Belongs to the binding-protein-dependent transport system permease family. FecCD subfamily.</text>
</comment>
<keyword evidence="3" id="KW-0813">Transport</keyword>
<organism evidence="9 10">
    <name type="scientific">Psychracetigena formicireducens</name>
    <dbReference type="NCBI Taxonomy" id="2986056"/>
    <lineage>
        <taxon>Bacteria</taxon>
        <taxon>Bacillati</taxon>
        <taxon>Candidatus Lithacetigenota</taxon>
        <taxon>Candidatus Psychracetigena</taxon>
    </lineage>
</organism>
<dbReference type="EMBL" id="QLTW01000001">
    <property type="protein sequence ID" value="MBT9144185.1"/>
    <property type="molecule type" value="Genomic_DNA"/>
</dbReference>
<evidence type="ECO:0000256" key="4">
    <source>
        <dbReference type="ARBA" id="ARBA00022475"/>
    </source>
</evidence>
<gene>
    <name evidence="9" type="primary">hmuU</name>
    <name evidence="9" type="ORF">DDT42_00017</name>
</gene>
<evidence type="ECO:0000256" key="1">
    <source>
        <dbReference type="ARBA" id="ARBA00004651"/>
    </source>
</evidence>
<comment type="subcellular location">
    <subcellularLocation>
        <location evidence="1">Cell membrane</location>
        <topology evidence="1">Multi-pass membrane protein</topology>
    </subcellularLocation>
</comment>
<keyword evidence="4" id="KW-1003">Cell membrane</keyword>
<evidence type="ECO:0000256" key="2">
    <source>
        <dbReference type="ARBA" id="ARBA00007935"/>
    </source>
</evidence>
<dbReference type="Pfam" id="PF01032">
    <property type="entry name" value="FecCD"/>
    <property type="match status" value="1"/>
</dbReference>
<dbReference type="CDD" id="cd06550">
    <property type="entry name" value="TM_ABC_iron-siderophores_like"/>
    <property type="match status" value="1"/>
</dbReference>
<feature type="transmembrane region" description="Helical" evidence="8">
    <location>
        <begin position="118"/>
        <end position="139"/>
    </location>
</feature>
<dbReference type="Gene3D" id="1.10.3470.10">
    <property type="entry name" value="ABC transporter involved in vitamin B12 uptake, BtuC"/>
    <property type="match status" value="1"/>
</dbReference>
<evidence type="ECO:0000256" key="8">
    <source>
        <dbReference type="SAM" id="Phobius"/>
    </source>
</evidence>
<evidence type="ECO:0000256" key="5">
    <source>
        <dbReference type="ARBA" id="ARBA00022692"/>
    </source>
</evidence>
<dbReference type="InterPro" id="IPR000522">
    <property type="entry name" value="ABC_transptr_permease_BtuC"/>
</dbReference>
<feature type="transmembrane region" description="Helical" evidence="8">
    <location>
        <begin position="35"/>
        <end position="56"/>
    </location>
</feature>
<dbReference type="InterPro" id="IPR037294">
    <property type="entry name" value="ABC_BtuC-like"/>
</dbReference>
<feature type="transmembrane region" description="Helical" evidence="8">
    <location>
        <begin position="88"/>
        <end position="106"/>
    </location>
</feature>
<feature type="transmembrane region" description="Helical" evidence="8">
    <location>
        <begin position="159"/>
        <end position="179"/>
    </location>
</feature>
<proteinExistence type="inferred from homology"/>
<comment type="caution">
    <text evidence="9">The sequence shown here is derived from an EMBL/GenBank/DDBJ whole genome shotgun (WGS) entry which is preliminary data.</text>
</comment>
<evidence type="ECO:0000313" key="9">
    <source>
        <dbReference type="EMBL" id="MBT9144185.1"/>
    </source>
</evidence>
<accession>A0A9E2BEM4</accession>
<keyword evidence="6 8" id="KW-1133">Transmembrane helix</keyword>
<feature type="transmembrane region" description="Helical" evidence="8">
    <location>
        <begin position="63"/>
        <end position="82"/>
    </location>
</feature>
<dbReference type="PANTHER" id="PTHR30472">
    <property type="entry name" value="FERRIC ENTEROBACTIN TRANSPORT SYSTEM PERMEASE PROTEIN"/>
    <property type="match status" value="1"/>
</dbReference>
<reference evidence="9 10" key="1">
    <citation type="journal article" date="2021" name="bioRxiv">
        <title>Unique metabolic strategies in Hadean analogues reveal hints for primordial physiology.</title>
        <authorList>
            <person name="Nobu M.K."/>
            <person name="Nakai R."/>
            <person name="Tamazawa S."/>
            <person name="Mori H."/>
            <person name="Toyoda A."/>
            <person name="Ijiri A."/>
            <person name="Suzuki S."/>
            <person name="Kurokawa K."/>
            <person name="Kamagata Y."/>
            <person name="Tamaki H."/>
        </authorList>
    </citation>
    <scope>NUCLEOTIDE SEQUENCE [LARGE SCALE GENOMIC DNA]</scope>
    <source>
        <strain evidence="9">BS525</strain>
    </source>
</reference>
<evidence type="ECO:0000313" key="10">
    <source>
        <dbReference type="Proteomes" id="UP000811545"/>
    </source>
</evidence>
<evidence type="ECO:0000256" key="6">
    <source>
        <dbReference type="ARBA" id="ARBA00022989"/>
    </source>
</evidence>
<dbReference type="PANTHER" id="PTHR30472:SF25">
    <property type="entry name" value="ABC TRANSPORTER PERMEASE PROTEIN MJ0876-RELATED"/>
    <property type="match status" value="1"/>
</dbReference>
<dbReference type="GO" id="GO:0005886">
    <property type="term" value="C:plasma membrane"/>
    <property type="evidence" value="ECO:0007669"/>
    <property type="project" value="UniProtKB-SubCell"/>
</dbReference>
<feature type="transmembrane region" description="Helical" evidence="8">
    <location>
        <begin position="243"/>
        <end position="261"/>
    </location>
</feature>
<name>A0A9E2BEM4_PSYF1</name>
<protein>
    <submittedName>
        <fullName evidence="9">Hemin transport system permease protein HmuU</fullName>
    </submittedName>
</protein>
<dbReference type="SUPFAM" id="SSF81345">
    <property type="entry name" value="ABC transporter involved in vitamin B12 uptake, BtuC"/>
    <property type="match status" value="1"/>
</dbReference>
<evidence type="ECO:0000256" key="3">
    <source>
        <dbReference type="ARBA" id="ARBA00022448"/>
    </source>
</evidence>
<dbReference type="AlphaFoldDB" id="A0A9E2BEM4"/>
<dbReference type="Proteomes" id="UP000811545">
    <property type="component" value="Unassembled WGS sequence"/>
</dbReference>
<feature type="transmembrane region" description="Helical" evidence="8">
    <location>
        <begin position="273"/>
        <end position="293"/>
    </location>
</feature>
<dbReference type="GO" id="GO:0022857">
    <property type="term" value="F:transmembrane transporter activity"/>
    <property type="evidence" value="ECO:0007669"/>
    <property type="project" value="InterPro"/>
</dbReference>
<feature type="transmembrane region" description="Helical" evidence="8">
    <location>
        <begin position="205"/>
        <end position="231"/>
    </location>
</feature>